<name>A0A6I8MC60_9FUSO</name>
<evidence type="ECO:0000256" key="6">
    <source>
        <dbReference type="ARBA" id="ARBA00023136"/>
    </source>
</evidence>
<gene>
    <name evidence="10" type="ORF">OMES3154_00314</name>
    <name evidence="11" type="ORF">OMES3154_00317</name>
</gene>
<evidence type="ECO:0000256" key="5">
    <source>
        <dbReference type="ARBA" id="ARBA00022729"/>
    </source>
</evidence>
<keyword evidence="6" id="KW-0472">Membrane</keyword>
<evidence type="ECO:0000313" key="11">
    <source>
        <dbReference type="EMBL" id="VWL85041.1"/>
    </source>
</evidence>
<dbReference type="SUPFAM" id="SSF54523">
    <property type="entry name" value="Pili subunits"/>
    <property type="match status" value="1"/>
</dbReference>
<dbReference type="EMBL" id="CABWIB010000001">
    <property type="protein sequence ID" value="VWL85041.1"/>
    <property type="molecule type" value="Genomic_DNA"/>
</dbReference>
<dbReference type="EMBL" id="CABWIB010000001">
    <property type="protein sequence ID" value="VWL85037.1"/>
    <property type="molecule type" value="Genomic_DNA"/>
</dbReference>
<dbReference type="Proteomes" id="UP000419017">
    <property type="component" value="Unassembled WGS sequence"/>
</dbReference>
<comment type="subcellular location">
    <subcellularLocation>
        <location evidence="2">Cell outer membrane</location>
    </subcellularLocation>
    <subcellularLocation>
        <location evidence="1">Cell surface</location>
    </subcellularLocation>
</comment>
<feature type="signal peptide" evidence="8">
    <location>
        <begin position="1"/>
        <end position="22"/>
    </location>
</feature>
<dbReference type="InterPro" id="IPR045584">
    <property type="entry name" value="Pilin-like"/>
</dbReference>
<protein>
    <submittedName>
        <fullName evidence="11">Adhesin YadA</fullName>
    </submittedName>
</protein>
<evidence type="ECO:0000256" key="7">
    <source>
        <dbReference type="ARBA" id="ARBA00023237"/>
    </source>
</evidence>
<evidence type="ECO:0000256" key="4">
    <source>
        <dbReference type="ARBA" id="ARBA00022692"/>
    </source>
</evidence>
<dbReference type="GO" id="GO:0009279">
    <property type="term" value="C:cell outer membrane"/>
    <property type="evidence" value="ECO:0007669"/>
    <property type="project" value="UniProtKB-SubCell"/>
</dbReference>
<keyword evidence="4" id="KW-0812">Transmembrane</keyword>
<reference evidence="11 12" key="1">
    <citation type="submission" date="2019-10" db="EMBL/GenBank/DDBJ databases">
        <authorList>
            <person name="Blom J."/>
        </authorList>
    </citation>
    <scope>NUCLEOTIDE SEQUENCE [LARGE SCALE GENOMIC DNA]</scope>
    <source>
        <strain evidence="11 12">ES3154-GLU</strain>
    </source>
</reference>
<keyword evidence="3" id="KW-1134">Transmembrane beta strand</keyword>
<keyword evidence="12" id="KW-1185">Reference proteome</keyword>
<accession>A0A6I8MC60</accession>
<keyword evidence="7" id="KW-0998">Cell outer membrane</keyword>
<dbReference type="GO" id="GO:0009986">
    <property type="term" value="C:cell surface"/>
    <property type="evidence" value="ECO:0007669"/>
    <property type="project" value="UniProtKB-SubCell"/>
</dbReference>
<evidence type="ECO:0000256" key="2">
    <source>
        <dbReference type="ARBA" id="ARBA00004442"/>
    </source>
</evidence>
<proteinExistence type="predicted"/>
<dbReference type="Gene3D" id="3.30.1300.30">
    <property type="entry name" value="GSPII I/J protein-like"/>
    <property type="match status" value="1"/>
</dbReference>
<evidence type="ECO:0000256" key="1">
    <source>
        <dbReference type="ARBA" id="ARBA00004241"/>
    </source>
</evidence>
<evidence type="ECO:0000256" key="3">
    <source>
        <dbReference type="ARBA" id="ARBA00022452"/>
    </source>
</evidence>
<organism evidence="11 12">
    <name type="scientific">Oceanivirga miroungae</name>
    <dbReference type="NCBI Taxonomy" id="1130046"/>
    <lineage>
        <taxon>Bacteria</taxon>
        <taxon>Fusobacteriati</taxon>
        <taxon>Fusobacteriota</taxon>
        <taxon>Fusobacteriia</taxon>
        <taxon>Fusobacteriales</taxon>
        <taxon>Leptotrichiaceae</taxon>
        <taxon>Oceanivirga</taxon>
    </lineage>
</organism>
<sequence>MKLKMMLVGLVLASGVASFADANLETKKLQLVTKLSSLNMPSSLNNDIMSAKDDNEFGLVEKKVVEEVNKQFLDRYKKFKKARYGKFQGSLINLEDAFDSSKDPIVTIYDKKYNLSTVDGAIDLTNVFYNKAKGVNAFDKETETLFPNNEKVKEIKTNTKKIEEIIVGEKAAITSLDEIKSLPGIRDVYDNIEKKSIEGEEEDAIDTYDPFENQDDPCENQDDPCEIQIEAFNKSMTDEEKNKSVYNEKNEEQLLEKIKEGKAIEEKNREKNAEYDNTLKVKEGEVELTEVVNYDFTLREADFDAEAVEKRIVISEGKAIQQNEQIRVELEKTNAEVAKKADKTYVDGSLKSLGEATQRGLAEQAALSSLLQPVTAGKGMITAGFGGHNKSVAVAVGLGYKFNNKFSIRAGLSTSFKSVSYNASLGYEF</sequence>
<dbReference type="RefSeq" id="WP_156683068.1">
    <property type="nucleotide sequence ID" value="NZ_CABWIB010000001.1"/>
</dbReference>
<feature type="chain" id="PRO_5033543767" evidence="8">
    <location>
        <begin position="23"/>
        <end position="429"/>
    </location>
</feature>
<evidence type="ECO:0000313" key="12">
    <source>
        <dbReference type="Proteomes" id="UP000419017"/>
    </source>
</evidence>
<evidence type="ECO:0000256" key="8">
    <source>
        <dbReference type="SAM" id="SignalP"/>
    </source>
</evidence>
<evidence type="ECO:0000259" key="9">
    <source>
        <dbReference type="Pfam" id="PF03895"/>
    </source>
</evidence>
<feature type="domain" description="Trimeric autotransporter adhesin YadA-like C-terminal membrane anchor" evidence="9">
    <location>
        <begin position="372"/>
        <end position="429"/>
    </location>
</feature>
<keyword evidence="5 8" id="KW-0732">Signal</keyword>
<dbReference type="AlphaFoldDB" id="A0A6I8MC60"/>
<dbReference type="InterPro" id="IPR005594">
    <property type="entry name" value="YadA_C"/>
</dbReference>
<dbReference type="Pfam" id="PF03895">
    <property type="entry name" value="YadA_anchor"/>
    <property type="match status" value="1"/>
</dbReference>
<evidence type="ECO:0000313" key="10">
    <source>
        <dbReference type="EMBL" id="VWL85037.1"/>
    </source>
</evidence>